<keyword evidence="3" id="KW-1185">Reference proteome</keyword>
<protein>
    <submittedName>
        <fullName evidence="2">Uncharacterized protein</fullName>
    </submittedName>
</protein>
<feature type="region of interest" description="Disordered" evidence="1">
    <location>
        <begin position="264"/>
        <end position="326"/>
    </location>
</feature>
<feature type="compositionally biased region" description="Low complexity" evidence="1">
    <location>
        <begin position="287"/>
        <end position="305"/>
    </location>
</feature>
<dbReference type="RefSeq" id="WP_243305792.1">
    <property type="nucleotide sequence ID" value="NZ_JALGBI010000001.1"/>
</dbReference>
<reference evidence="2" key="1">
    <citation type="submission" date="2022-03" db="EMBL/GenBank/DDBJ databases">
        <authorList>
            <person name="Woo C.Y."/>
        </authorList>
    </citation>
    <scope>NUCLEOTIDE SEQUENCE</scope>
    <source>
        <strain evidence="2">CYS-02</strain>
    </source>
</reference>
<dbReference type="EMBL" id="JALGBI010000001">
    <property type="protein sequence ID" value="MCJ0763194.1"/>
    <property type="molecule type" value="Genomic_DNA"/>
</dbReference>
<dbReference type="Proteomes" id="UP001139447">
    <property type="component" value="Unassembled WGS sequence"/>
</dbReference>
<evidence type="ECO:0000313" key="3">
    <source>
        <dbReference type="Proteomes" id="UP001139447"/>
    </source>
</evidence>
<evidence type="ECO:0000256" key="1">
    <source>
        <dbReference type="SAM" id="MobiDB-lite"/>
    </source>
</evidence>
<sequence>MGFTIFSNSQRSNIFRRTASCAFLIATAWLTGCVTVVKDSEMYHRNPERAKKVETTDSAELFRRWGDYVHATGKYWVGRESYSIDGDYIVFWNAVWLVPGASIRRTDFDCSFNSGKCDKIDSIIEYDPEEKTLYQFASSTQSSSSWVKRRSLTVSADGTVKDVFGGSYDKERNEWLWRQNRYFSVTAERYEALFQEARQEVAATRRAESRKSSEFWGAVAQSALIGTQAAAQAYSEQQAAQSKASNMAQRELAAIQERERLAAQSAANRRALPASQIATAPPTAMRPTSPAPALAPARSPAPSQPVMIATPSRPPEPSKPDTAGSTRQAFPEAIFVCTKPNEVGNFGCDSPVTGGLSGGPKSGLSEWATPERMVSSMSSACPDARRLASSTHLVWGCGFGATNNSNSMDRSSGVDVAGRRTYYCSDRETSCRRVEP</sequence>
<evidence type="ECO:0000313" key="2">
    <source>
        <dbReference type="EMBL" id="MCJ0763194.1"/>
    </source>
</evidence>
<dbReference type="AlphaFoldDB" id="A0A9X1VTW2"/>
<organism evidence="2 3">
    <name type="scientific">Variovorax terrae</name>
    <dbReference type="NCBI Taxonomy" id="2923278"/>
    <lineage>
        <taxon>Bacteria</taxon>
        <taxon>Pseudomonadati</taxon>
        <taxon>Pseudomonadota</taxon>
        <taxon>Betaproteobacteria</taxon>
        <taxon>Burkholderiales</taxon>
        <taxon>Comamonadaceae</taxon>
        <taxon>Variovorax</taxon>
    </lineage>
</organism>
<name>A0A9X1VTW2_9BURK</name>
<proteinExistence type="predicted"/>
<comment type="caution">
    <text evidence="2">The sequence shown here is derived from an EMBL/GenBank/DDBJ whole genome shotgun (WGS) entry which is preliminary data.</text>
</comment>
<gene>
    <name evidence="2" type="ORF">MMF98_08230</name>
</gene>
<accession>A0A9X1VTW2</accession>